<reference evidence="1 2" key="1">
    <citation type="journal article" date="2016" name="Front. Microbiol.">
        <title>Comparative Genomics Analysis of Streptomyces Species Reveals Their Adaptation to the Marine Environment and Their Diversity at the Genomic Level.</title>
        <authorList>
            <person name="Tian X."/>
            <person name="Zhang Z."/>
            <person name="Yang T."/>
            <person name="Chen M."/>
            <person name="Li J."/>
            <person name="Chen F."/>
            <person name="Yang J."/>
            <person name="Li W."/>
            <person name="Zhang B."/>
            <person name="Zhang Z."/>
            <person name="Wu J."/>
            <person name="Zhang C."/>
            <person name="Long L."/>
            <person name="Xiao J."/>
        </authorList>
    </citation>
    <scope>NUCLEOTIDE SEQUENCE [LARGE SCALE GENOMIC DNA]</scope>
    <source>
        <strain evidence="1 2">SCSIO M10372</strain>
    </source>
</reference>
<protein>
    <submittedName>
        <fullName evidence="1">Uncharacterized protein</fullName>
    </submittedName>
</protein>
<evidence type="ECO:0000313" key="2">
    <source>
        <dbReference type="Proteomes" id="UP000175971"/>
    </source>
</evidence>
<name>A0A1E7LPN8_9ACTN</name>
<organism evidence="1 2">
    <name type="scientific">Streptomyces nanshensis</name>
    <dbReference type="NCBI Taxonomy" id="518642"/>
    <lineage>
        <taxon>Bacteria</taxon>
        <taxon>Bacillati</taxon>
        <taxon>Actinomycetota</taxon>
        <taxon>Actinomycetes</taxon>
        <taxon>Kitasatosporales</taxon>
        <taxon>Streptomycetaceae</taxon>
        <taxon>Streptomyces</taxon>
    </lineage>
</organism>
<keyword evidence="2" id="KW-1185">Reference proteome</keyword>
<evidence type="ECO:0000313" key="1">
    <source>
        <dbReference type="EMBL" id="OEV18157.1"/>
    </source>
</evidence>
<gene>
    <name evidence="1" type="ORF">AN221_23740</name>
</gene>
<dbReference type="Proteomes" id="UP000175971">
    <property type="component" value="Unassembled WGS sequence"/>
</dbReference>
<comment type="caution">
    <text evidence="1">The sequence shown here is derived from an EMBL/GenBank/DDBJ whole genome shotgun (WGS) entry which is preliminary data.</text>
</comment>
<sequence length="375" mass="40182">MFVHQGEYDALDFRRVLSRMRPPVFGVVGDGFKVSRVNAQTARVRVAGVSDAWVGFNSGTGEAVSSRDGAFVSLDDPVEFDVPVPSVGEQRTYYVVLKVEERDGDDAVSYAAGDQFEPYSLDDFAAGWGFTLVAGPNGGAVPADSLVPQNSLVLASVTVKGGQVLDDTSIKDLRFSYGSQNDAAHVSILRTAQGRTVADVAKNKPTIRNGSLIYDVADDTLHYAVSGGTGKTRPVERGTQFYQARGSGTPGLAGGNNAKGFGILKIWIPRADYPRVVQLFCSIRGDLKTSPNEPHMMSWSLRGSGNTNAEVGTLTYTETMSAHTGQWGWQGNYVETLDAGVGKDFWVSARPRTGKAVYANGGDARIWAVVTPLIN</sequence>
<dbReference type="EMBL" id="LJGZ01000094">
    <property type="protein sequence ID" value="OEV18157.1"/>
    <property type="molecule type" value="Genomic_DNA"/>
</dbReference>
<accession>A0A1E7LPN8</accession>
<dbReference type="AlphaFoldDB" id="A0A1E7LPN8"/>
<proteinExistence type="predicted"/>